<evidence type="ECO:0000256" key="2">
    <source>
        <dbReference type="ARBA" id="ARBA00022475"/>
    </source>
</evidence>
<reference evidence="7" key="1">
    <citation type="submission" date="2020-05" db="EMBL/GenBank/DDBJ databases">
        <authorList>
            <person name="Zeng H."/>
            <person name="Chan Y.K."/>
            <person name="Watt R.M."/>
        </authorList>
    </citation>
    <scope>NUCLEOTIDE SEQUENCE</scope>
    <source>
        <strain evidence="7">ATCC 700773</strain>
    </source>
</reference>
<dbReference type="PANTHER" id="PTHR32196:SF72">
    <property type="entry name" value="RIBOSE IMPORT PERMEASE PROTEIN RBSC"/>
    <property type="match status" value="1"/>
</dbReference>
<evidence type="ECO:0000256" key="5">
    <source>
        <dbReference type="ARBA" id="ARBA00023136"/>
    </source>
</evidence>
<dbReference type="CDD" id="cd06579">
    <property type="entry name" value="TM_PBP1_transp_AraH_like"/>
    <property type="match status" value="1"/>
</dbReference>
<accession>A0A975IDW3</accession>
<keyword evidence="5 6" id="KW-0472">Membrane</keyword>
<feature type="transmembrane region" description="Helical" evidence="6">
    <location>
        <begin position="298"/>
        <end position="317"/>
    </location>
</feature>
<feature type="transmembrane region" description="Helical" evidence="6">
    <location>
        <begin position="249"/>
        <end position="267"/>
    </location>
</feature>
<dbReference type="GO" id="GO:0022857">
    <property type="term" value="F:transmembrane transporter activity"/>
    <property type="evidence" value="ECO:0007669"/>
    <property type="project" value="InterPro"/>
</dbReference>
<evidence type="ECO:0000256" key="6">
    <source>
        <dbReference type="SAM" id="Phobius"/>
    </source>
</evidence>
<feature type="transmembrane region" description="Helical" evidence="6">
    <location>
        <begin position="61"/>
        <end position="88"/>
    </location>
</feature>
<feature type="transmembrane region" description="Helical" evidence="6">
    <location>
        <begin position="168"/>
        <end position="187"/>
    </location>
</feature>
<protein>
    <submittedName>
        <fullName evidence="7">ABC transporter permease</fullName>
    </submittedName>
</protein>
<feature type="transmembrane region" description="Helical" evidence="6">
    <location>
        <begin position="216"/>
        <end position="237"/>
    </location>
</feature>
<gene>
    <name evidence="7" type="ORF">HRI96_10730</name>
</gene>
<reference evidence="7" key="2">
    <citation type="journal article" date="2021" name="Microbiol. Resour. Announc.">
        <title>Complete Genome Sequences of Three Human Oral Treponema parvum Isolates.</title>
        <authorList>
            <person name="Zeng H."/>
            <person name="Watt R.M."/>
        </authorList>
    </citation>
    <scope>NUCLEOTIDE SEQUENCE</scope>
    <source>
        <strain evidence="7">ATCC 700773</strain>
    </source>
</reference>
<name>A0A975IDW3_9SPIR</name>
<evidence type="ECO:0000256" key="4">
    <source>
        <dbReference type="ARBA" id="ARBA00022989"/>
    </source>
</evidence>
<evidence type="ECO:0000256" key="3">
    <source>
        <dbReference type="ARBA" id="ARBA00022692"/>
    </source>
</evidence>
<dbReference type="InterPro" id="IPR001851">
    <property type="entry name" value="ABC_transp_permease"/>
</dbReference>
<evidence type="ECO:0000313" key="8">
    <source>
        <dbReference type="Proteomes" id="UP000671995"/>
    </source>
</evidence>
<feature type="transmembrane region" description="Helical" evidence="6">
    <location>
        <begin position="95"/>
        <end position="117"/>
    </location>
</feature>
<dbReference type="EMBL" id="CP054257">
    <property type="protein sequence ID" value="QTQ12629.1"/>
    <property type="molecule type" value="Genomic_DNA"/>
</dbReference>
<organism evidence="7 8">
    <name type="scientific">Treponema parvum</name>
    <dbReference type="NCBI Taxonomy" id="138851"/>
    <lineage>
        <taxon>Bacteria</taxon>
        <taxon>Pseudomonadati</taxon>
        <taxon>Spirochaetota</taxon>
        <taxon>Spirochaetia</taxon>
        <taxon>Spirochaetales</taxon>
        <taxon>Treponemataceae</taxon>
        <taxon>Treponema</taxon>
    </lineage>
</organism>
<dbReference type="PANTHER" id="PTHR32196">
    <property type="entry name" value="ABC TRANSPORTER PERMEASE PROTEIN YPHD-RELATED-RELATED"/>
    <property type="match status" value="1"/>
</dbReference>
<keyword evidence="3 6" id="KW-0812">Transmembrane</keyword>
<proteinExistence type="predicted"/>
<feature type="transmembrane region" description="Helical" evidence="6">
    <location>
        <begin position="274"/>
        <end position="292"/>
    </location>
</feature>
<dbReference type="Proteomes" id="UP000671995">
    <property type="component" value="Chromosome"/>
</dbReference>
<dbReference type="Pfam" id="PF02653">
    <property type="entry name" value="BPD_transp_2"/>
    <property type="match status" value="1"/>
</dbReference>
<comment type="subcellular location">
    <subcellularLocation>
        <location evidence="1">Cell membrane</location>
        <topology evidence="1">Multi-pass membrane protein</topology>
    </subcellularLocation>
</comment>
<evidence type="ECO:0000313" key="7">
    <source>
        <dbReference type="EMBL" id="QTQ12629.1"/>
    </source>
</evidence>
<sequence length="326" mass="35153">MTKMIKNYFQKIKKTVADDAMRLCIIIAFFVFMPIISPYFLQTRNMMNILQNVSLQGITAIGMTIVIITGGIDISVGGVMAMCAWIAASLMKNGLYWPLALFLCILIAVICGMVNAFSIGIMKIPPMIATLAMMNMTRGLQTVLSRGKTLTGLPISFQFLGQGMLFDIIPLPAAIIILLYLAASWFMKNTITGRSIYAVGGNPEAARVAGIKNTHILFFSYIACAVFSTIAGLIFISRTNSAPSTLGNALEMRAIMAAVIGGTSVTYGGKGKIFGTFLGVIIVGLITNALDLLGVSAYYQQFIQGLLVLIVVMLEALKTMNHAKKS</sequence>
<feature type="transmembrane region" description="Helical" evidence="6">
    <location>
        <begin position="20"/>
        <end position="41"/>
    </location>
</feature>
<dbReference type="GO" id="GO:0005886">
    <property type="term" value="C:plasma membrane"/>
    <property type="evidence" value="ECO:0007669"/>
    <property type="project" value="UniProtKB-SubCell"/>
</dbReference>
<evidence type="ECO:0000256" key="1">
    <source>
        <dbReference type="ARBA" id="ARBA00004651"/>
    </source>
</evidence>
<keyword evidence="2" id="KW-1003">Cell membrane</keyword>
<dbReference type="AlphaFoldDB" id="A0A975IDW3"/>
<keyword evidence="4 6" id="KW-1133">Transmembrane helix</keyword>